<dbReference type="AlphaFoldDB" id="A0A4Z2JB97"/>
<evidence type="ECO:0000313" key="2">
    <source>
        <dbReference type="Proteomes" id="UP000314294"/>
    </source>
</evidence>
<dbReference type="Proteomes" id="UP000314294">
    <property type="component" value="Unassembled WGS sequence"/>
</dbReference>
<comment type="caution">
    <text evidence="1">The sequence shown here is derived from an EMBL/GenBank/DDBJ whole genome shotgun (WGS) entry which is preliminary data.</text>
</comment>
<accession>A0A4Z2JB97</accession>
<name>A0A4Z2JB97_9TELE</name>
<proteinExistence type="predicted"/>
<evidence type="ECO:0000313" key="1">
    <source>
        <dbReference type="EMBL" id="TNN87261.1"/>
    </source>
</evidence>
<sequence>MDEFTPELFLTGLWVMSVASHNEAVKTARENWLCQATQKKGSVSSLTLQANNFQQLPAMFDSSSHEERAWKRFKAPEPYKQLFLAEFLLSDGVWKTYIPARGSSGCCCSSLRPSRPRTPFTPPSGSATGKCFNALLSNQDNTRLSEDPGLLLHTTHS</sequence>
<reference evidence="1 2" key="1">
    <citation type="submission" date="2019-03" db="EMBL/GenBank/DDBJ databases">
        <title>First draft genome of Liparis tanakae, snailfish: a comprehensive survey of snailfish specific genes.</title>
        <authorList>
            <person name="Kim W."/>
            <person name="Song I."/>
            <person name="Jeong J.-H."/>
            <person name="Kim D."/>
            <person name="Kim S."/>
            <person name="Ryu S."/>
            <person name="Song J.Y."/>
            <person name="Lee S.K."/>
        </authorList>
    </citation>
    <scope>NUCLEOTIDE SEQUENCE [LARGE SCALE GENOMIC DNA]</scope>
    <source>
        <tissue evidence="1">Muscle</tissue>
    </source>
</reference>
<dbReference type="EMBL" id="SRLO01000011">
    <property type="protein sequence ID" value="TNN87261.1"/>
    <property type="molecule type" value="Genomic_DNA"/>
</dbReference>
<organism evidence="1 2">
    <name type="scientific">Liparis tanakae</name>
    <name type="common">Tanaka's snailfish</name>
    <dbReference type="NCBI Taxonomy" id="230148"/>
    <lineage>
        <taxon>Eukaryota</taxon>
        <taxon>Metazoa</taxon>
        <taxon>Chordata</taxon>
        <taxon>Craniata</taxon>
        <taxon>Vertebrata</taxon>
        <taxon>Euteleostomi</taxon>
        <taxon>Actinopterygii</taxon>
        <taxon>Neopterygii</taxon>
        <taxon>Teleostei</taxon>
        <taxon>Neoteleostei</taxon>
        <taxon>Acanthomorphata</taxon>
        <taxon>Eupercaria</taxon>
        <taxon>Perciformes</taxon>
        <taxon>Cottioidei</taxon>
        <taxon>Cottales</taxon>
        <taxon>Liparidae</taxon>
        <taxon>Liparis</taxon>
    </lineage>
</organism>
<gene>
    <name evidence="1" type="ORF">EYF80_002463</name>
</gene>
<protein>
    <submittedName>
        <fullName evidence="1">Uncharacterized protein</fullName>
    </submittedName>
</protein>
<keyword evidence="2" id="KW-1185">Reference proteome</keyword>